<protein>
    <submittedName>
        <fullName evidence="1">Uncharacterized protein</fullName>
    </submittedName>
</protein>
<comment type="caution">
    <text evidence="1">The sequence shown here is derived from an EMBL/GenBank/DDBJ whole genome shotgun (WGS) entry which is preliminary data.</text>
</comment>
<gene>
    <name evidence="1" type="ORF">IT779_30150</name>
</gene>
<reference evidence="1" key="1">
    <citation type="submission" date="2020-11" db="EMBL/GenBank/DDBJ databases">
        <title>Nocardia NEAU-351.nov., a novel actinomycete isolated from the cow dung.</title>
        <authorList>
            <person name="Zhang X."/>
        </authorList>
    </citation>
    <scope>NUCLEOTIDE SEQUENCE</scope>
    <source>
        <strain evidence="1">NEAU-351</strain>
    </source>
</reference>
<dbReference type="EMBL" id="JADMLG010000016">
    <property type="protein sequence ID" value="MBH0780544.1"/>
    <property type="molecule type" value="Genomic_DNA"/>
</dbReference>
<organism evidence="1 2">
    <name type="scientific">Nocardia bovistercoris</name>
    <dbReference type="NCBI Taxonomy" id="2785916"/>
    <lineage>
        <taxon>Bacteria</taxon>
        <taxon>Bacillati</taxon>
        <taxon>Actinomycetota</taxon>
        <taxon>Actinomycetes</taxon>
        <taxon>Mycobacteriales</taxon>
        <taxon>Nocardiaceae</taxon>
        <taxon>Nocardia</taxon>
    </lineage>
</organism>
<proteinExistence type="predicted"/>
<accession>A0A931N638</accession>
<sequence>MLHGVEGVATILGMRRSSTAVFGLGDRRGEPGHLFWVRVGVEGQLPYDTRVEQRLREASLDWIQPGDVVCCRIDPDDPDRLVLYVPDAEESTRASIAKILSDGRRADATVLAATPVAADYSGRGDPVFRLDLELRSWDEPTPWRVRLVQTVPLSAIGLVDLGKHLEAAFFTVDRGDSVAVDWAASLGED</sequence>
<dbReference type="AlphaFoldDB" id="A0A931N638"/>
<evidence type="ECO:0000313" key="1">
    <source>
        <dbReference type="EMBL" id="MBH0780544.1"/>
    </source>
</evidence>
<evidence type="ECO:0000313" key="2">
    <source>
        <dbReference type="Proteomes" id="UP000655751"/>
    </source>
</evidence>
<name>A0A931N638_9NOCA</name>
<keyword evidence="2" id="KW-1185">Reference proteome</keyword>
<dbReference type="Proteomes" id="UP000655751">
    <property type="component" value="Unassembled WGS sequence"/>
</dbReference>